<evidence type="ECO:0000256" key="7">
    <source>
        <dbReference type="ARBA" id="ARBA00023136"/>
    </source>
</evidence>
<dbReference type="GO" id="GO:0070588">
    <property type="term" value="P:calcium ion transmembrane transport"/>
    <property type="evidence" value="ECO:0000318"/>
    <property type="project" value="GO_Central"/>
</dbReference>
<dbReference type="InterPro" id="IPR027309">
    <property type="entry name" value="P2X_extracellular_dom_sf"/>
</dbReference>
<dbReference type="OMA" id="NRFCPIF"/>
<gene>
    <name evidence="12" type="ORF">TRIADDRAFT_59819</name>
</gene>
<dbReference type="HOGENOM" id="CLU_034469_2_0_1"/>
<evidence type="ECO:0000256" key="10">
    <source>
        <dbReference type="ARBA" id="ARBA00023303"/>
    </source>
</evidence>
<dbReference type="FunCoup" id="B3S6I7">
    <property type="interactions" value="365"/>
</dbReference>
<dbReference type="eggNOG" id="ENOG502QSUI">
    <property type="taxonomic scope" value="Eukaryota"/>
</dbReference>
<evidence type="ECO:0000256" key="4">
    <source>
        <dbReference type="ARBA" id="ARBA00022692"/>
    </source>
</evidence>
<keyword evidence="3" id="KW-0813">Transport</keyword>
<comment type="similarity">
    <text evidence="2">Belongs to the P2X receptor family.</text>
</comment>
<name>B3S6I7_TRIAD</name>
<dbReference type="RefSeq" id="XP_002115774.1">
    <property type="nucleotide sequence ID" value="XM_002115738.1"/>
</dbReference>
<dbReference type="InParanoid" id="B3S6I7"/>
<keyword evidence="10" id="KW-0407">Ion channel</keyword>
<evidence type="ECO:0000256" key="8">
    <source>
        <dbReference type="ARBA" id="ARBA00023170"/>
    </source>
</evidence>
<reference evidence="12 13" key="1">
    <citation type="journal article" date="2008" name="Nature">
        <title>The Trichoplax genome and the nature of placozoans.</title>
        <authorList>
            <person name="Srivastava M."/>
            <person name="Begovic E."/>
            <person name="Chapman J."/>
            <person name="Putnam N.H."/>
            <person name="Hellsten U."/>
            <person name="Kawashima T."/>
            <person name="Kuo A."/>
            <person name="Mitros T."/>
            <person name="Salamov A."/>
            <person name="Carpenter M.L."/>
            <person name="Signorovitch A.Y."/>
            <person name="Moreno M.A."/>
            <person name="Kamm K."/>
            <person name="Grimwood J."/>
            <person name="Schmutz J."/>
            <person name="Shapiro H."/>
            <person name="Grigoriev I.V."/>
            <person name="Buss L.W."/>
            <person name="Schierwater B."/>
            <person name="Dellaporta S.L."/>
            <person name="Rokhsar D.S."/>
        </authorList>
    </citation>
    <scope>NUCLEOTIDE SEQUENCE [LARGE SCALE GENOMIC DNA]</scope>
    <source>
        <strain evidence="12 13">Grell-BS-1999</strain>
    </source>
</reference>
<organism evidence="12 13">
    <name type="scientific">Trichoplax adhaerens</name>
    <name type="common">Trichoplax reptans</name>
    <dbReference type="NCBI Taxonomy" id="10228"/>
    <lineage>
        <taxon>Eukaryota</taxon>
        <taxon>Metazoa</taxon>
        <taxon>Placozoa</taxon>
        <taxon>Uniplacotomia</taxon>
        <taxon>Trichoplacea</taxon>
        <taxon>Trichoplacidae</taxon>
        <taxon>Trichoplax</taxon>
    </lineage>
</organism>
<evidence type="ECO:0000256" key="1">
    <source>
        <dbReference type="ARBA" id="ARBA00004308"/>
    </source>
</evidence>
<keyword evidence="9" id="KW-1071">Ligand-gated ion channel</keyword>
<keyword evidence="5 11" id="KW-1133">Transmembrane helix</keyword>
<evidence type="ECO:0000256" key="9">
    <source>
        <dbReference type="ARBA" id="ARBA00023286"/>
    </source>
</evidence>
<dbReference type="OrthoDB" id="494673at2759"/>
<dbReference type="GO" id="GO:0012505">
    <property type="term" value="C:endomembrane system"/>
    <property type="evidence" value="ECO:0007669"/>
    <property type="project" value="UniProtKB-SubCell"/>
</dbReference>
<dbReference type="PANTHER" id="PTHR10125">
    <property type="entry name" value="P2X PURINOCEPTOR"/>
    <property type="match status" value="1"/>
</dbReference>
<dbReference type="CTD" id="6757129"/>
<dbReference type="Gene3D" id="1.10.287.940">
    <property type="entry name" value="atp-gated p2x4 ion channel"/>
    <property type="match status" value="1"/>
</dbReference>
<evidence type="ECO:0000256" key="3">
    <source>
        <dbReference type="ARBA" id="ARBA00022448"/>
    </source>
</evidence>
<accession>B3S6I7</accession>
<dbReference type="GO" id="GO:0004931">
    <property type="term" value="F:extracellularly ATP-gated monoatomic cation channel activity"/>
    <property type="evidence" value="ECO:0000318"/>
    <property type="project" value="GO_Central"/>
</dbReference>
<feature type="transmembrane region" description="Helical" evidence="11">
    <location>
        <begin position="30"/>
        <end position="49"/>
    </location>
</feature>
<dbReference type="AlphaFoldDB" id="B3S6I7"/>
<dbReference type="Pfam" id="PF00864">
    <property type="entry name" value="P2X_receptor"/>
    <property type="match status" value="2"/>
</dbReference>
<dbReference type="FunFam" id="1.10.287.940:FF:000010">
    <property type="entry name" value="P2X receptor E"/>
    <property type="match status" value="1"/>
</dbReference>
<keyword evidence="6" id="KW-0406">Ion transport</keyword>
<keyword evidence="13" id="KW-1185">Reference proteome</keyword>
<comment type="subcellular location">
    <subcellularLocation>
        <location evidence="1">Endomembrane system</location>
    </subcellularLocation>
</comment>
<dbReference type="InterPro" id="IPR059116">
    <property type="entry name" value="P2X_receptor"/>
</dbReference>
<evidence type="ECO:0000256" key="11">
    <source>
        <dbReference type="SAM" id="Phobius"/>
    </source>
</evidence>
<evidence type="ECO:0000256" key="2">
    <source>
        <dbReference type="ARBA" id="ARBA00009848"/>
    </source>
</evidence>
<dbReference type="PhylomeDB" id="B3S6I7"/>
<keyword evidence="8" id="KW-0675">Receptor</keyword>
<keyword evidence="4 11" id="KW-0812">Transmembrane</keyword>
<proteinExistence type="inferred from homology"/>
<dbReference type="Gene3D" id="2.60.490.10">
    <property type="entry name" value="atp-gated p2x4 ion channel domain"/>
    <property type="match status" value="1"/>
</dbReference>
<dbReference type="GO" id="GO:0016020">
    <property type="term" value="C:membrane"/>
    <property type="evidence" value="ECO:0000318"/>
    <property type="project" value="GO_Central"/>
</dbReference>
<dbReference type="KEGG" id="tad:TRIADDRAFT_59819"/>
<dbReference type="Proteomes" id="UP000009022">
    <property type="component" value="Unassembled WGS sequence"/>
</dbReference>
<evidence type="ECO:0008006" key="14">
    <source>
        <dbReference type="Google" id="ProtNLM"/>
    </source>
</evidence>
<evidence type="ECO:0000256" key="5">
    <source>
        <dbReference type="ARBA" id="ARBA00022989"/>
    </source>
</evidence>
<dbReference type="EMBL" id="DS985252">
    <property type="protein sequence ID" value="EDV21626.1"/>
    <property type="molecule type" value="Genomic_DNA"/>
</dbReference>
<protein>
    <recommendedName>
        <fullName evidence="14">ATP receptor</fullName>
    </recommendedName>
</protein>
<dbReference type="GeneID" id="6757129"/>
<keyword evidence="7 11" id="KW-0472">Membrane</keyword>
<evidence type="ECO:0000256" key="6">
    <source>
        <dbReference type="ARBA" id="ARBA00023065"/>
    </source>
</evidence>
<dbReference type="FunFam" id="2.60.490.10:FF:000010">
    <property type="entry name" value="Uncharacterized protein"/>
    <property type="match status" value="1"/>
</dbReference>
<sequence length="343" mass="38654">MENCCNRFADLALDYNTPKIIHIKSKVVGFINRFIQLAIVGYIIGYVLVYKKGYQEFDTAQNSVTSKVKGVAFVNYTKDPNIGTRVWDPADYIIPPEENGAFFVMTNMIITKNQTNTVCPEDMSIRGANCTDSTDCIPGKHLYLGHGVNTGECVPVSPDSDEMTCEIYSWCPLEYDHLRTNYPFLGEAVNFTVLIKNSIAFPKFNVRRSNIDAVKNSEDLKHCMYDPVHDALCPILKLGTIVNSAEQDFNKIAYKVNNKLHRDLIKAYGIRFVFIIVGRAGRFSVVPLLLNIGSGLALLAIASVISDVVILYVLKRRQYYRSKKYQTVSPFDDDSPLLQEDVE</sequence>
<evidence type="ECO:0000313" key="13">
    <source>
        <dbReference type="Proteomes" id="UP000009022"/>
    </source>
</evidence>
<dbReference type="GO" id="GO:0098794">
    <property type="term" value="C:postsynapse"/>
    <property type="evidence" value="ECO:0007669"/>
    <property type="project" value="GOC"/>
</dbReference>
<feature type="transmembrane region" description="Helical" evidence="11">
    <location>
        <begin position="296"/>
        <end position="314"/>
    </location>
</feature>
<evidence type="ECO:0000313" key="12">
    <source>
        <dbReference type="EMBL" id="EDV21626.1"/>
    </source>
</evidence>
<dbReference type="PANTHER" id="PTHR10125:SF31">
    <property type="entry name" value="P2X RECEPTOR E"/>
    <property type="match status" value="1"/>
</dbReference>